<name>A0ACC7P6W1_9BACL</name>
<protein>
    <submittedName>
        <fullName evidence="1">ABC transporter permease</fullName>
    </submittedName>
</protein>
<dbReference type="Proteomes" id="UP001631969">
    <property type="component" value="Unassembled WGS sequence"/>
</dbReference>
<evidence type="ECO:0000313" key="1">
    <source>
        <dbReference type="EMBL" id="MFM9331097.1"/>
    </source>
</evidence>
<sequence>METVKQHSFGSRDRGKAVLIFLGRKCIGLILLLLAVSGVSFALVHYSPIDPIQAYVGADMMKVSPEQRQAIVEYWGLDKPAPAQYWSWLGALAGGDWGTSMIYRQPVLEVIGERFAASLALMGAAWVLSGIIGFFCGVTAAMNRNSWMDRLVRWYCYILSSTPTFWVGLLLMLVFAVWLGWLPVGLAVPAGVTADQVHLVDRIRHMLLPVLTLSVTGIAAIALHTREKLLDVMDSEYWLFARARGEQGWTIFRRHGLRNVALPAITLQFASFSELFGGAVLAEQVFSYPGLGQAAVEAGLRGDVPLLLGVVLCSAVFVFTGNTMADISYRLIDPRVKAGARP</sequence>
<accession>A0ACC7P6W1</accession>
<proteinExistence type="predicted"/>
<keyword evidence="2" id="KW-1185">Reference proteome</keyword>
<comment type="caution">
    <text evidence="1">The sequence shown here is derived from an EMBL/GenBank/DDBJ whole genome shotgun (WGS) entry which is preliminary data.</text>
</comment>
<evidence type="ECO:0000313" key="2">
    <source>
        <dbReference type="Proteomes" id="UP001631969"/>
    </source>
</evidence>
<dbReference type="EMBL" id="JBJURJ010000016">
    <property type="protein sequence ID" value="MFM9331097.1"/>
    <property type="molecule type" value="Genomic_DNA"/>
</dbReference>
<gene>
    <name evidence="1" type="ORF">ACI1P1_22645</name>
</gene>
<reference evidence="1" key="1">
    <citation type="submission" date="2024-12" db="EMBL/GenBank/DDBJ databases">
        <authorList>
            <person name="Wu N."/>
        </authorList>
    </citation>
    <scope>NUCLEOTIDE SEQUENCE</scope>
    <source>
        <strain evidence="1">P15</strain>
    </source>
</reference>
<organism evidence="1 2">
    <name type="scientific">Paenibacillus mesotrionivorans</name>
    <dbReference type="NCBI Taxonomy" id="3160968"/>
    <lineage>
        <taxon>Bacteria</taxon>
        <taxon>Bacillati</taxon>
        <taxon>Bacillota</taxon>
        <taxon>Bacilli</taxon>
        <taxon>Bacillales</taxon>
        <taxon>Paenibacillaceae</taxon>
        <taxon>Paenibacillus</taxon>
    </lineage>
</organism>